<feature type="transmembrane region" description="Helical" evidence="1">
    <location>
        <begin position="31"/>
        <end position="52"/>
    </location>
</feature>
<dbReference type="EMBL" id="JAXOJX010000012">
    <property type="protein sequence ID" value="MDZ5456890.1"/>
    <property type="molecule type" value="Genomic_DNA"/>
</dbReference>
<organism evidence="2 3">
    <name type="scientific">Azohydromonas lata</name>
    <dbReference type="NCBI Taxonomy" id="45677"/>
    <lineage>
        <taxon>Bacteria</taxon>
        <taxon>Pseudomonadati</taxon>
        <taxon>Pseudomonadota</taxon>
        <taxon>Betaproteobacteria</taxon>
        <taxon>Burkholderiales</taxon>
        <taxon>Sphaerotilaceae</taxon>
        <taxon>Azohydromonas</taxon>
    </lineage>
</organism>
<keyword evidence="3" id="KW-1185">Reference proteome</keyword>
<evidence type="ECO:0000313" key="3">
    <source>
        <dbReference type="Proteomes" id="UP001293718"/>
    </source>
</evidence>
<dbReference type="Proteomes" id="UP001293718">
    <property type="component" value="Unassembled WGS sequence"/>
</dbReference>
<proteinExistence type="predicted"/>
<reference evidence="2 3" key="1">
    <citation type="submission" date="2023-11" db="EMBL/GenBank/DDBJ databases">
        <title>Draft genome of Azohydromonas lata strain H1 (DSM1123), a polyhydroxyalkanoate producer.</title>
        <authorList>
            <person name="Traversa D."/>
            <person name="D'Addabbo P."/>
            <person name="Pazzani C."/>
            <person name="Manzari C."/>
            <person name="Chiara M."/>
            <person name="Scrascia M."/>
        </authorList>
    </citation>
    <scope>NUCLEOTIDE SEQUENCE [LARGE SCALE GENOMIC DNA]</scope>
    <source>
        <strain evidence="2 3">H1</strain>
    </source>
</reference>
<keyword evidence="1" id="KW-1133">Transmembrane helix</keyword>
<evidence type="ECO:0000256" key="1">
    <source>
        <dbReference type="SAM" id="Phobius"/>
    </source>
</evidence>
<gene>
    <name evidence="2" type="ORF">SM757_09940</name>
</gene>
<comment type="caution">
    <text evidence="2">The sequence shown here is derived from an EMBL/GenBank/DDBJ whole genome shotgun (WGS) entry which is preliminary data.</text>
</comment>
<sequence length="72" mass="7901">MFAPHPLDFPVLYALACMLVAAFGRHHKWGFWGYLWASLLMSPLLGLLFVLAGEAPARRGKPQRVAPPSSAP</sequence>
<name>A0ABU5IEE4_9BURK</name>
<evidence type="ECO:0000313" key="2">
    <source>
        <dbReference type="EMBL" id="MDZ5456890.1"/>
    </source>
</evidence>
<accession>A0ABU5IEE4</accession>
<dbReference type="RefSeq" id="WP_322465325.1">
    <property type="nucleotide sequence ID" value="NZ_JAXOJX010000012.1"/>
</dbReference>
<protein>
    <submittedName>
        <fullName evidence="2">Uncharacterized protein</fullName>
    </submittedName>
</protein>
<keyword evidence="1" id="KW-0812">Transmembrane</keyword>
<keyword evidence="1" id="KW-0472">Membrane</keyword>